<protein>
    <submittedName>
        <fullName evidence="1">Uncharacterized protein</fullName>
    </submittedName>
</protein>
<reference evidence="1 2" key="1">
    <citation type="submission" date="2021-06" db="EMBL/GenBank/DDBJ databases">
        <title>Caerostris extrusa draft genome.</title>
        <authorList>
            <person name="Kono N."/>
            <person name="Arakawa K."/>
        </authorList>
    </citation>
    <scope>NUCLEOTIDE SEQUENCE [LARGE SCALE GENOMIC DNA]</scope>
</reference>
<name>A0AAV4WXW0_CAEEX</name>
<dbReference type="AlphaFoldDB" id="A0AAV4WXW0"/>
<organism evidence="1 2">
    <name type="scientific">Caerostris extrusa</name>
    <name type="common">Bark spider</name>
    <name type="synonym">Caerostris bankana</name>
    <dbReference type="NCBI Taxonomy" id="172846"/>
    <lineage>
        <taxon>Eukaryota</taxon>
        <taxon>Metazoa</taxon>
        <taxon>Ecdysozoa</taxon>
        <taxon>Arthropoda</taxon>
        <taxon>Chelicerata</taxon>
        <taxon>Arachnida</taxon>
        <taxon>Araneae</taxon>
        <taxon>Araneomorphae</taxon>
        <taxon>Entelegynae</taxon>
        <taxon>Araneoidea</taxon>
        <taxon>Araneidae</taxon>
        <taxon>Caerostris</taxon>
    </lineage>
</organism>
<evidence type="ECO:0000313" key="1">
    <source>
        <dbReference type="EMBL" id="GIY86479.1"/>
    </source>
</evidence>
<evidence type="ECO:0000313" key="2">
    <source>
        <dbReference type="Proteomes" id="UP001054945"/>
    </source>
</evidence>
<proteinExistence type="predicted"/>
<gene>
    <name evidence="1" type="ORF">CEXT_578631</name>
</gene>
<dbReference type="EMBL" id="BPLR01016803">
    <property type="protein sequence ID" value="GIY86479.1"/>
    <property type="molecule type" value="Genomic_DNA"/>
</dbReference>
<accession>A0AAV4WXW0</accession>
<comment type="caution">
    <text evidence="1">The sequence shown here is derived from an EMBL/GenBank/DDBJ whole genome shotgun (WGS) entry which is preliminary data.</text>
</comment>
<sequence length="108" mass="11704">MKGGQFTKISLITMQLGGNFSLWHVNSVNLSIKGGQFVKVSLIFGGSSSLRCVKTIHKLGQVIKIGSFITIQLGLKELFPTTCKCCKASIEECQFVKFSLILGGSSFL</sequence>
<keyword evidence="2" id="KW-1185">Reference proteome</keyword>
<dbReference type="Proteomes" id="UP001054945">
    <property type="component" value="Unassembled WGS sequence"/>
</dbReference>